<keyword evidence="4" id="KW-1185">Reference proteome</keyword>
<dbReference type="Pfam" id="PF13692">
    <property type="entry name" value="Glyco_trans_1_4"/>
    <property type="match status" value="1"/>
</dbReference>
<feature type="domain" description="Glycosyltransferase subfamily 4-like N-terminal" evidence="2">
    <location>
        <begin position="54"/>
        <end position="226"/>
    </location>
</feature>
<proteinExistence type="predicted"/>
<sequence>MSSPRIPPSADRPDQIDTTERSSHHPDAARIRMLYVVGGGPGIADRVDVSDLFATRLARQGFEIDWVMEDARPGAAWVATHWRGAKAFVIHRSRRRGLAGKLLTKLREVVGDLRVGWLVLRGDYDVVQVRDKFLVAVLALAAARLRGTKMTYWASYPFAECRILDAREGRSRLPALSLIGGKTAAWLLYKVILPHADGIFVQSRQMLEDFRDQGISPDAMTPVPMGIGEHLLEHPGGEVVPHTALYLGTLNLVRRLDVLVEALAQVRTQFPDAKLTFVGDGDVPEDRARIERAARALGLEDAIEITGWLPVEQAHARVCAAAVCLSPFYPTPILRSTSPTKLIEYMALQRPVVGNAHPEQSAIIAESGAGICVPWSASDFANAVSTLFADPAGAEAMARKGRAYIRGKRLYSLIAAEVAARYEELLRPSRASVAGTTAADRPVQSDPVGKVSRRPA</sequence>
<protein>
    <submittedName>
        <fullName evidence="3">Glycosyltransferase family 4 protein</fullName>
    </submittedName>
</protein>
<dbReference type="AlphaFoldDB" id="A0A6M0K0E9"/>
<dbReference type="Pfam" id="PF13579">
    <property type="entry name" value="Glyco_trans_4_4"/>
    <property type="match status" value="1"/>
</dbReference>
<evidence type="ECO:0000256" key="1">
    <source>
        <dbReference type="SAM" id="MobiDB-lite"/>
    </source>
</evidence>
<dbReference type="SUPFAM" id="SSF53756">
    <property type="entry name" value="UDP-Glycosyltransferase/glycogen phosphorylase"/>
    <property type="match status" value="1"/>
</dbReference>
<evidence type="ECO:0000313" key="3">
    <source>
        <dbReference type="EMBL" id="NEV62839.1"/>
    </source>
</evidence>
<dbReference type="RefSeq" id="WP_164453306.1">
    <property type="nucleotide sequence ID" value="NZ_JAAIJQ010000036.1"/>
</dbReference>
<dbReference type="EMBL" id="JAAIJQ010000036">
    <property type="protein sequence ID" value="NEV62839.1"/>
    <property type="molecule type" value="Genomic_DNA"/>
</dbReference>
<organism evidence="3 4">
    <name type="scientific">Thiorhodococcus minor</name>
    <dbReference type="NCBI Taxonomy" id="57489"/>
    <lineage>
        <taxon>Bacteria</taxon>
        <taxon>Pseudomonadati</taxon>
        <taxon>Pseudomonadota</taxon>
        <taxon>Gammaproteobacteria</taxon>
        <taxon>Chromatiales</taxon>
        <taxon>Chromatiaceae</taxon>
        <taxon>Thiorhodococcus</taxon>
    </lineage>
</organism>
<evidence type="ECO:0000259" key="2">
    <source>
        <dbReference type="Pfam" id="PF13579"/>
    </source>
</evidence>
<dbReference type="PANTHER" id="PTHR12526">
    <property type="entry name" value="GLYCOSYLTRANSFERASE"/>
    <property type="match status" value="1"/>
</dbReference>
<keyword evidence="3" id="KW-0808">Transferase</keyword>
<accession>A0A6M0K0E9</accession>
<dbReference type="Gene3D" id="3.40.50.2000">
    <property type="entry name" value="Glycogen Phosphorylase B"/>
    <property type="match status" value="2"/>
</dbReference>
<name>A0A6M0K0E9_9GAMM</name>
<dbReference type="GO" id="GO:0016757">
    <property type="term" value="F:glycosyltransferase activity"/>
    <property type="evidence" value="ECO:0007669"/>
    <property type="project" value="UniProtKB-ARBA"/>
</dbReference>
<dbReference type="InterPro" id="IPR028098">
    <property type="entry name" value="Glyco_trans_4-like_N"/>
</dbReference>
<comment type="caution">
    <text evidence="3">The sequence shown here is derived from an EMBL/GenBank/DDBJ whole genome shotgun (WGS) entry which is preliminary data.</text>
</comment>
<dbReference type="Proteomes" id="UP000483379">
    <property type="component" value="Unassembled WGS sequence"/>
</dbReference>
<reference evidence="3 4" key="1">
    <citation type="submission" date="2020-02" db="EMBL/GenBank/DDBJ databases">
        <title>Genome sequences of Thiorhodococcus mannitoliphagus and Thiorhodococcus minor, purple sulfur photosynthetic bacteria in the gammaproteobacterial family, Chromatiaceae.</title>
        <authorList>
            <person name="Aviles F.A."/>
            <person name="Meyer T.E."/>
            <person name="Kyndt J.A."/>
        </authorList>
    </citation>
    <scope>NUCLEOTIDE SEQUENCE [LARGE SCALE GENOMIC DNA]</scope>
    <source>
        <strain evidence="3 4">DSM 11518</strain>
    </source>
</reference>
<dbReference type="PANTHER" id="PTHR12526:SF600">
    <property type="entry name" value="GLYCOSYL TRANSFERASE GROUP 1"/>
    <property type="match status" value="1"/>
</dbReference>
<feature type="compositionally biased region" description="Basic and acidic residues" evidence="1">
    <location>
        <begin position="11"/>
        <end position="25"/>
    </location>
</feature>
<feature type="region of interest" description="Disordered" evidence="1">
    <location>
        <begin position="1"/>
        <end position="25"/>
    </location>
</feature>
<feature type="region of interest" description="Disordered" evidence="1">
    <location>
        <begin position="433"/>
        <end position="456"/>
    </location>
</feature>
<evidence type="ECO:0000313" key="4">
    <source>
        <dbReference type="Proteomes" id="UP000483379"/>
    </source>
</evidence>
<gene>
    <name evidence="3" type="ORF">G3446_13220</name>
</gene>